<keyword evidence="3" id="KW-1185">Reference proteome</keyword>
<evidence type="ECO:0000313" key="2">
    <source>
        <dbReference type="EMBL" id="POS75513.1"/>
    </source>
</evidence>
<reference evidence="2" key="1">
    <citation type="submission" date="2017-09" db="EMBL/GenBank/DDBJ databases">
        <title>Polyketide synthases of a Diaporthe helianthi virulent isolate.</title>
        <authorList>
            <person name="Baroncelli R."/>
        </authorList>
    </citation>
    <scope>NUCLEOTIDE SEQUENCE [LARGE SCALE GENOMIC DNA]</scope>
    <source>
        <strain evidence="2">7/96</strain>
    </source>
</reference>
<feature type="compositionally biased region" description="Polar residues" evidence="1">
    <location>
        <begin position="424"/>
        <end position="433"/>
    </location>
</feature>
<feature type="compositionally biased region" description="Acidic residues" evidence="1">
    <location>
        <begin position="412"/>
        <end position="422"/>
    </location>
</feature>
<dbReference type="AlphaFoldDB" id="A0A2P5HZ44"/>
<sequence>MTAILAGGSWNRKAGRYDYNRFDHIASTSASVGYQSIGKVNVDVRFLFRKSQWGTLGPAENAAGIIYMELDFDQPPDCALESATIQLTLDEDDQGLDPYRLDNLPPSECPVLVTDYYGPGQIVGTSKRVLIRKSLKVEPSVNVIGNGGSLGGFTTEKAFEHESRWTFRSHRVPDDRSSGKKWGHRILRWEMTENDIEKSTHSNKVYTAFAYEHSGQPFLMKIEISGKLRKRSDRMKANLNKKFGSRARKQEDISTTLVGAYLGHRRPLDELARGLASAMELQNYMLTPLVVPSAQTASFHQVANDPSSSTTPVLDTANSQNPDQIFIAESIPQPELRLNGQAFDLLEDTPSRAVHDRTEPTLENLARVGEYFRRPIRLDSEAIRGDVSEASGHSSGTTLVANQSEQSQPIEPEPEEEEEEEATTPRSQTSVSAVTDNFDEDIISRVMEVAFLRILFQFVIGIMDLVTPRKLDRAQRERVAHKRRHGRARHNRREV</sequence>
<name>A0A2P5HZ44_DIAHE</name>
<dbReference type="OrthoDB" id="3922785at2759"/>
<dbReference type="InParanoid" id="A0A2P5HZ44"/>
<feature type="region of interest" description="Disordered" evidence="1">
    <location>
        <begin position="387"/>
        <end position="433"/>
    </location>
</feature>
<comment type="caution">
    <text evidence="2">The sequence shown here is derived from an EMBL/GenBank/DDBJ whole genome shotgun (WGS) entry which is preliminary data.</text>
</comment>
<gene>
    <name evidence="2" type="ORF">DHEL01_v206089</name>
</gene>
<dbReference type="EMBL" id="MAVT02000477">
    <property type="protein sequence ID" value="POS75513.1"/>
    <property type="molecule type" value="Genomic_DNA"/>
</dbReference>
<evidence type="ECO:0000313" key="3">
    <source>
        <dbReference type="Proteomes" id="UP000094444"/>
    </source>
</evidence>
<organism evidence="2 3">
    <name type="scientific">Diaporthe helianthi</name>
    <dbReference type="NCBI Taxonomy" id="158607"/>
    <lineage>
        <taxon>Eukaryota</taxon>
        <taxon>Fungi</taxon>
        <taxon>Dikarya</taxon>
        <taxon>Ascomycota</taxon>
        <taxon>Pezizomycotina</taxon>
        <taxon>Sordariomycetes</taxon>
        <taxon>Sordariomycetidae</taxon>
        <taxon>Diaporthales</taxon>
        <taxon>Diaporthaceae</taxon>
        <taxon>Diaporthe</taxon>
    </lineage>
</organism>
<evidence type="ECO:0000256" key="1">
    <source>
        <dbReference type="SAM" id="MobiDB-lite"/>
    </source>
</evidence>
<feature type="region of interest" description="Disordered" evidence="1">
    <location>
        <begin position="473"/>
        <end position="495"/>
    </location>
</feature>
<dbReference type="Proteomes" id="UP000094444">
    <property type="component" value="Unassembled WGS sequence"/>
</dbReference>
<accession>A0A2P5HZ44</accession>
<proteinExistence type="predicted"/>
<feature type="compositionally biased region" description="Polar residues" evidence="1">
    <location>
        <begin position="391"/>
        <end position="402"/>
    </location>
</feature>
<protein>
    <submittedName>
        <fullName evidence="2">Uncharacterized protein</fullName>
    </submittedName>
</protein>
<feature type="compositionally biased region" description="Basic residues" evidence="1">
    <location>
        <begin position="479"/>
        <end position="495"/>
    </location>
</feature>